<dbReference type="InterPro" id="IPR011227">
    <property type="entry name" value="UCP029730"/>
</dbReference>
<proteinExistence type="predicted"/>
<dbReference type="Gene3D" id="3.40.630.40">
    <property type="entry name" value="Zn-dependent exopeptidases"/>
    <property type="match status" value="1"/>
</dbReference>
<dbReference type="AlphaFoldDB" id="A0A1I6W2G1"/>
<evidence type="ECO:0000313" key="1">
    <source>
        <dbReference type="EMBL" id="SFT20162.1"/>
    </source>
</evidence>
<dbReference type="Proteomes" id="UP000199392">
    <property type="component" value="Unassembled WGS sequence"/>
</dbReference>
<protein>
    <submittedName>
        <fullName evidence="1">Predicted N-formylglutamate amidohydrolase</fullName>
    </submittedName>
</protein>
<dbReference type="PIRSF" id="PIRSF029730">
    <property type="entry name" value="UCP029730"/>
    <property type="match status" value="1"/>
</dbReference>
<dbReference type="GO" id="GO:0016787">
    <property type="term" value="F:hydrolase activity"/>
    <property type="evidence" value="ECO:0007669"/>
    <property type="project" value="UniProtKB-KW"/>
</dbReference>
<keyword evidence="1" id="KW-0378">Hydrolase</keyword>
<organism evidence="1 2">
    <name type="scientific">Alloyangia pacifica</name>
    <dbReference type="NCBI Taxonomy" id="311180"/>
    <lineage>
        <taxon>Bacteria</taxon>
        <taxon>Pseudomonadati</taxon>
        <taxon>Pseudomonadota</taxon>
        <taxon>Alphaproteobacteria</taxon>
        <taxon>Rhodobacterales</taxon>
        <taxon>Roseobacteraceae</taxon>
        <taxon>Alloyangia</taxon>
    </lineage>
</organism>
<gene>
    <name evidence="1" type="ORF">SAMN04488050_11479</name>
</gene>
<sequence length="257" mass="27680">MSEEDTTAFEVSRAMGRGPALLLCEHASNRIPARYGGLGLHDEDRRSHAAWDPGALALAQRLAEALDAPLVSGTVSRLVYDLNRPPEAASAMPTKTETVDVPGNIGLSDAERAQRTRDIYDPFCAAVTGTVVTRKTLGTPFALITVHSFTPSWFGIQREVEIGILHDEDSHLADFMLEEATRLPGRRIARNDPYGPEDGVTHSLKLHGIANGLPNVMIEVRNDLLADETGIEMIAGELLTLLRPALAGLGLTETGNA</sequence>
<dbReference type="STRING" id="311180.SAMN04488050_11479"/>
<name>A0A1I6W2G1_9RHOB</name>
<evidence type="ECO:0000313" key="2">
    <source>
        <dbReference type="Proteomes" id="UP000199392"/>
    </source>
</evidence>
<dbReference type="SUPFAM" id="SSF53187">
    <property type="entry name" value="Zn-dependent exopeptidases"/>
    <property type="match status" value="1"/>
</dbReference>
<dbReference type="InterPro" id="IPR007709">
    <property type="entry name" value="N-FG_amidohydro"/>
</dbReference>
<reference evidence="2" key="1">
    <citation type="submission" date="2016-10" db="EMBL/GenBank/DDBJ databases">
        <authorList>
            <person name="Varghese N."/>
            <person name="Submissions S."/>
        </authorList>
    </citation>
    <scope>NUCLEOTIDE SEQUENCE [LARGE SCALE GENOMIC DNA]</scope>
    <source>
        <strain evidence="2">DSM 26894</strain>
    </source>
</reference>
<dbReference type="EMBL" id="FOZW01000014">
    <property type="protein sequence ID" value="SFT20162.1"/>
    <property type="molecule type" value="Genomic_DNA"/>
</dbReference>
<dbReference type="Pfam" id="PF05013">
    <property type="entry name" value="FGase"/>
    <property type="match status" value="1"/>
</dbReference>
<keyword evidence="2" id="KW-1185">Reference proteome</keyword>
<accession>A0A1I6W2G1</accession>